<dbReference type="RefSeq" id="WP_343950657.1">
    <property type="nucleotide sequence ID" value="NZ_BAAAHQ010000015.1"/>
</dbReference>
<sequence>MNLTLSRLLAARAHTEPGQTALVVHGRSTLTFGDWTRRADTVAAGLLARGLRPGDRVGLRFSAAEWGDYAVAFMGVLRAGAVAVPLSDRSTPADLDGLLRDCRAAGLLHGAGPLPGAGPYEGGWPLAETTATPTDLPDVRPGAPAQILYTPGAEGVLATHAGLAHGLGGGRRPFPHSRHLAHAFPIGTGAGQSMLTAAVDARPAVVTLPRFTPGRFAALIETYRAGTVFVVPSMAVELLDAGVHDRHDLSSVLLLGSVAAPLPGPIARRLTRAFPSAAITNYYASAQAAAVQTIMLFDPERPGSVGRAVAGGGVRVTAPDGTPAAPGETGEVWTRTPACDRWVRMGDLGHLDEEGYLFLVDRDGDVVESGAFKVSTLRVEAVVHTHPAVAEAAVVGVPHPVLGRVLAAVVVTREPLSAADLRLFLKDRLAPHELPAHVRTVEALPRGRGGKVDKRQLMGAFR</sequence>
<dbReference type="InterPro" id="IPR025110">
    <property type="entry name" value="AMP-bd_C"/>
</dbReference>
<comment type="caution">
    <text evidence="6">The sequence shown here is derived from an EMBL/GenBank/DDBJ whole genome shotgun (WGS) entry which is preliminary data.</text>
</comment>
<evidence type="ECO:0000256" key="3">
    <source>
        <dbReference type="SAM" id="MobiDB-lite"/>
    </source>
</evidence>
<evidence type="ECO:0000256" key="2">
    <source>
        <dbReference type="ARBA" id="ARBA00022598"/>
    </source>
</evidence>
<dbReference type="InterPro" id="IPR045851">
    <property type="entry name" value="AMP-bd_C_sf"/>
</dbReference>
<organism evidence="6 7">
    <name type="scientific">Nonomuraea longicatena</name>
    <dbReference type="NCBI Taxonomy" id="83682"/>
    <lineage>
        <taxon>Bacteria</taxon>
        <taxon>Bacillati</taxon>
        <taxon>Actinomycetota</taxon>
        <taxon>Actinomycetes</taxon>
        <taxon>Streptosporangiales</taxon>
        <taxon>Streptosporangiaceae</taxon>
        <taxon>Nonomuraea</taxon>
    </lineage>
</organism>
<reference evidence="6 7" key="1">
    <citation type="journal article" date="2019" name="Int. J. Syst. Evol. Microbiol.">
        <title>The Global Catalogue of Microorganisms (GCM) 10K type strain sequencing project: providing services to taxonomists for standard genome sequencing and annotation.</title>
        <authorList>
            <consortium name="The Broad Institute Genomics Platform"/>
            <consortium name="The Broad Institute Genome Sequencing Center for Infectious Disease"/>
            <person name="Wu L."/>
            <person name="Ma J."/>
        </authorList>
    </citation>
    <scope>NUCLEOTIDE SEQUENCE [LARGE SCALE GENOMIC DNA]</scope>
    <source>
        <strain evidence="6 7">JCM 11136</strain>
    </source>
</reference>
<evidence type="ECO:0000259" key="5">
    <source>
        <dbReference type="Pfam" id="PF13193"/>
    </source>
</evidence>
<gene>
    <name evidence="6" type="ORF">GCM10009560_32100</name>
</gene>
<evidence type="ECO:0000256" key="1">
    <source>
        <dbReference type="ARBA" id="ARBA00006432"/>
    </source>
</evidence>
<evidence type="ECO:0000313" key="7">
    <source>
        <dbReference type="Proteomes" id="UP001501578"/>
    </source>
</evidence>
<keyword evidence="2" id="KW-0436">Ligase</keyword>
<dbReference type="Gene3D" id="3.30.300.30">
    <property type="match status" value="1"/>
</dbReference>
<proteinExistence type="inferred from homology"/>
<protein>
    <submittedName>
        <fullName evidence="6">Class I adenylate-forming enzyme family protein</fullName>
    </submittedName>
</protein>
<dbReference type="PANTHER" id="PTHR43201:SF5">
    <property type="entry name" value="MEDIUM-CHAIN ACYL-COA LIGASE ACSF2, MITOCHONDRIAL"/>
    <property type="match status" value="1"/>
</dbReference>
<keyword evidence="7" id="KW-1185">Reference proteome</keyword>
<dbReference type="InterPro" id="IPR042099">
    <property type="entry name" value="ANL_N_sf"/>
</dbReference>
<evidence type="ECO:0000313" key="6">
    <source>
        <dbReference type="EMBL" id="GAA0928759.1"/>
    </source>
</evidence>
<feature type="domain" description="AMP-binding enzyme C-terminal" evidence="5">
    <location>
        <begin position="379"/>
        <end position="451"/>
    </location>
</feature>
<feature type="domain" description="AMP-dependent synthetase/ligase" evidence="4">
    <location>
        <begin position="10"/>
        <end position="338"/>
    </location>
</feature>
<name>A0ABN1PJL9_9ACTN</name>
<dbReference type="PANTHER" id="PTHR43201">
    <property type="entry name" value="ACYL-COA SYNTHETASE"/>
    <property type="match status" value="1"/>
</dbReference>
<dbReference type="Pfam" id="PF00501">
    <property type="entry name" value="AMP-binding"/>
    <property type="match status" value="1"/>
</dbReference>
<comment type="similarity">
    <text evidence="1">Belongs to the ATP-dependent AMP-binding enzyme family.</text>
</comment>
<dbReference type="Gene3D" id="3.40.50.12780">
    <property type="entry name" value="N-terminal domain of ligase-like"/>
    <property type="match status" value="1"/>
</dbReference>
<dbReference type="Proteomes" id="UP001501578">
    <property type="component" value="Unassembled WGS sequence"/>
</dbReference>
<dbReference type="SUPFAM" id="SSF56801">
    <property type="entry name" value="Acetyl-CoA synthetase-like"/>
    <property type="match status" value="1"/>
</dbReference>
<evidence type="ECO:0000259" key="4">
    <source>
        <dbReference type="Pfam" id="PF00501"/>
    </source>
</evidence>
<feature type="region of interest" description="Disordered" evidence="3">
    <location>
        <begin position="119"/>
        <end position="138"/>
    </location>
</feature>
<dbReference type="Pfam" id="PF13193">
    <property type="entry name" value="AMP-binding_C"/>
    <property type="match status" value="1"/>
</dbReference>
<accession>A0ABN1PJL9</accession>
<dbReference type="InterPro" id="IPR000873">
    <property type="entry name" value="AMP-dep_synth/lig_dom"/>
</dbReference>
<dbReference type="EMBL" id="BAAAHQ010000015">
    <property type="protein sequence ID" value="GAA0928759.1"/>
    <property type="molecule type" value="Genomic_DNA"/>
</dbReference>